<dbReference type="AlphaFoldDB" id="A0A4R8UAE9"/>
<dbReference type="RefSeq" id="WP_134492797.1">
    <property type="nucleotide sequence ID" value="NZ_SOEZ01000076.1"/>
</dbReference>
<evidence type="ECO:0000256" key="2">
    <source>
        <dbReference type="SAM" id="Phobius"/>
    </source>
</evidence>
<comment type="caution">
    <text evidence="4">The sequence shown here is derived from an EMBL/GenBank/DDBJ whole genome shotgun (WGS) entry which is preliminary data.</text>
</comment>
<evidence type="ECO:0000256" key="1">
    <source>
        <dbReference type="SAM" id="MobiDB-lite"/>
    </source>
</evidence>
<feature type="compositionally biased region" description="Low complexity" evidence="1">
    <location>
        <begin position="231"/>
        <end position="264"/>
    </location>
</feature>
<evidence type="ECO:0000259" key="3">
    <source>
        <dbReference type="PROSITE" id="PS50965"/>
    </source>
</evidence>
<sequence>MATNADTMRDRFAAQAVIEELLRVQGNVPRRSTLGRLFGLSPLGADSVPWYLGAKGERAVGSLLESLPPEWAVFHALPVGVKGSDIDHVLVGPPGIFTINTKHHRGQTVWVAGRNLLVSGRKTRYIRDAELEAERVTELVRRRMPRSAPARPVVAFVGPKQLTIREKPASVTIVDARHLRRWLLSLPPTLAWPERMEITAVVDNPATWRRPPVAVPGPLVSPVRSSPPPSGRTGAPGPTSSSSSSSSSSSPSQLPSYRASAAPAPADDPIARFAALDADVRAARRRRLLWVLLALATTTAGAFLAAPPLTTLLLGSGR</sequence>
<name>A0A4R8UAE9_9MICO</name>
<keyword evidence="5" id="KW-1185">Reference proteome</keyword>
<dbReference type="InterPro" id="IPR011528">
    <property type="entry name" value="NERD"/>
</dbReference>
<protein>
    <submittedName>
        <fullName evidence="4">NERD domain-containing protein</fullName>
    </submittedName>
</protein>
<proteinExistence type="predicted"/>
<keyword evidence="2" id="KW-1133">Transmembrane helix</keyword>
<dbReference type="Proteomes" id="UP000297866">
    <property type="component" value="Unassembled WGS sequence"/>
</dbReference>
<dbReference type="OrthoDB" id="5793358at2"/>
<dbReference type="PROSITE" id="PS50965">
    <property type="entry name" value="NERD"/>
    <property type="match status" value="1"/>
</dbReference>
<feature type="transmembrane region" description="Helical" evidence="2">
    <location>
        <begin position="288"/>
        <end position="306"/>
    </location>
</feature>
<evidence type="ECO:0000313" key="4">
    <source>
        <dbReference type="EMBL" id="TFB47002.1"/>
    </source>
</evidence>
<gene>
    <name evidence="4" type="ORF">E3O23_16170</name>
</gene>
<keyword evidence="2" id="KW-0812">Transmembrane</keyword>
<feature type="domain" description="NERD" evidence="3">
    <location>
        <begin position="52"/>
        <end position="163"/>
    </location>
</feature>
<feature type="region of interest" description="Disordered" evidence="1">
    <location>
        <begin position="211"/>
        <end position="264"/>
    </location>
</feature>
<dbReference type="EMBL" id="SOEZ01000076">
    <property type="protein sequence ID" value="TFB47002.1"/>
    <property type="molecule type" value="Genomic_DNA"/>
</dbReference>
<reference evidence="4 5" key="1">
    <citation type="submission" date="2019-03" db="EMBL/GenBank/DDBJ databases">
        <title>Genomics of glacier-inhabiting Cryobacterium strains.</title>
        <authorList>
            <person name="Liu Q."/>
            <person name="Xin Y.-H."/>
        </authorList>
    </citation>
    <scope>NUCLEOTIDE SEQUENCE [LARGE SCALE GENOMIC DNA]</scope>
    <source>
        <strain evidence="4 5">Sr47</strain>
    </source>
</reference>
<accession>A0A4R8UAE9</accession>
<keyword evidence="2" id="KW-0472">Membrane</keyword>
<dbReference type="Pfam" id="PF08378">
    <property type="entry name" value="NERD"/>
    <property type="match status" value="1"/>
</dbReference>
<organism evidence="4 5">
    <name type="scientific">Cryobacterium tagatosivorans</name>
    <dbReference type="NCBI Taxonomy" id="1259199"/>
    <lineage>
        <taxon>Bacteria</taxon>
        <taxon>Bacillati</taxon>
        <taxon>Actinomycetota</taxon>
        <taxon>Actinomycetes</taxon>
        <taxon>Micrococcales</taxon>
        <taxon>Microbacteriaceae</taxon>
        <taxon>Cryobacterium</taxon>
    </lineage>
</organism>
<evidence type="ECO:0000313" key="5">
    <source>
        <dbReference type="Proteomes" id="UP000297866"/>
    </source>
</evidence>